<gene>
    <name evidence="1" type="ORF">C0W93_00220</name>
</gene>
<evidence type="ECO:0000313" key="1">
    <source>
        <dbReference type="EMBL" id="PSV13409.1"/>
    </source>
</evidence>
<organism evidence="1 2">
    <name type="scientific">Photobacterium leiognathi subsp. mandapamensis</name>
    <name type="common">Photobacterium mandapamensis</name>
    <dbReference type="NCBI Taxonomy" id="48408"/>
    <lineage>
        <taxon>Bacteria</taxon>
        <taxon>Pseudomonadati</taxon>
        <taxon>Pseudomonadota</taxon>
        <taxon>Gammaproteobacteria</taxon>
        <taxon>Vibrionales</taxon>
        <taxon>Vibrionaceae</taxon>
        <taxon>Photobacterium</taxon>
    </lineage>
</organism>
<dbReference type="Proteomes" id="UP000240530">
    <property type="component" value="Unassembled WGS sequence"/>
</dbReference>
<sequence length="74" mass="8317">MNVISTLLFFTNASFSNIGFSIILFTHQRVTTKIYTQVTSSYRIQNIVTTASSRKATKRNSCLFPSCMTQKSAL</sequence>
<proteinExistence type="predicted"/>
<dbReference type="EMBL" id="PYNS01000001">
    <property type="protein sequence ID" value="PSV13409.1"/>
    <property type="molecule type" value="Genomic_DNA"/>
</dbReference>
<reference evidence="1 2" key="1">
    <citation type="submission" date="2018-03" db="EMBL/GenBank/DDBJ databases">
        <title>Whole genome sequencing of Histamine producing bacteria.</title>
        <authorList>
            <person name="Butler K."/>
        </authorList>
    </citation>
    <scope>NUCLEOTIDE SEQUENCE [LARGE SCALE GENOMIC DNA]</scope>
    <source>
        <strain evidence="1 2">Res.4.1</strain>
    </source>
</reference>
<evidence type="ECO:0000313" key="2">
    <source>
        <dbReference type="Proteomes" id="UP000240530"/>
    </source>
</evidence>
<comment type="caution">
    <text evidence="1">The sequence shown here is derived from an EMBL/GenBank/DDBJ whole genome shotgun (WGS) entry which is preliminary data.</text>
</comment>
<protein>
    <submittedName>
        <fullName evidence="1">Uncharacterized protein</fullName>
    </submittedName>
</protein>
<accession>A0A2T3KZ73</accession>
<dbReference type="AlphaFoldDB" id="A0A2T3KZ73"/>
<name>A0A2T3KZ73_PHOLD</name>